<dbReference type="KEGG" id="lrs:PX52LOC_00520"/>
<evidence type="ECO:0000313" key="1">
    <source>
        <dbReference type="EMBL" id="QEL13662.1"/>
    </source>
</evidence>
<dbReference type="OrthoDB" id="273488at2"/>
<dbReference type="RefSeq" id="WP_149108616.1">
    <property type="nucleotide sequence ID" value="NZ_CP042425.1"/>
</dbReference>
<accession>A0A5C1A749</accession>
<dbReference type="Proteomes" id="UP000324974">
    <property type="component" value="Chromosome"/>
</dbReference>
<keyword evidence="2" id="KW-1185">Reference proteome</keyword>
<dbReference type="AlphaFoldDB" id="A0A5C1A749"/>
<reference evidence="2" key="1">
    <citation type="submission" date="2019-08" db="EMBL/GenBank/DDBJ databases">
        <title>Limnoglobus roseus gen. nov., sp. nov., a novel freshwater planctomycete with a giant genome from the family Gemmataceae.</title>
        <authorList>
            <person name="Kulichevskaya I.S."/>
            <person name="Naumoff D.G."/>
            <person name="Miroshnikov K."/>
            <person name="Ivanova A."/>
            <person name="Philippov D.A."/>
            <person name="Hakobyan A."/>
            <person name="Rijpstra I.C."/>
            <person name="Sinninghe Damste J.S."/>
            <person name="Liesack W."/>
            <person name="Dedysh S.N."/>
        </authorList>
    </citation>
    <scope>NUCLEOTIDE SEQUENCE [LARGE SCALE GENOMIC DNA]</scope>
    <source>
        <strain evidence="2">PX52</strain>
    </source>
</reference>
<sequence>MPTRRGVVLILIFWLCTVGYVGYRDVWPHLFADTAPTAWIDLSDEATQALPVRWELYRGDTRVGKVSTQMSYDASTDGFRFVTKYRGDLAVDLLGVAFNIPTYDMSTTLDRVGRLRAQTMSATFAVKTVLFSNGGTATTEGVVKDGTLTGSYKLVAEGFDSVEGPLKPTPVPDGQALNPLQPVNRLRGVRPGMRWLIYEVNPMGEAIAGLKDTILKKMGTSLLTGSEPAERPAMIATVGDRPEVLKLKRSEYDCWVIEVRGEHGTTTVWVRVSDGSVMQQVAKLEGETMRLEREE</sequence>
<protein>
    <recommendedName>
        <fullName evidence="3">DUF3108 domain-containing protein</fullName>
    </recommendedName>
</protein>
<evidence type="ECO:0000313" key="2">
    <source>
        <dbReference type="Proteomes" id="UP000324974"/>
    </source>
</evidence>
<organism evidence="1 2">
    <name type="scientific">Limnoglobus roseus</name>
    <dbReference type="NCBI Taxonomy" id="2598579"/>
    <lineage>
        <taxon>Bacteria</taxon>
        <taxon>Pseudomonadati</taxon>
        <taxon>Planctomycetota</taxon>
        <taxon>Planctomycetia</taxon>
        <taxon>Gemmatales</taxon>
        <taxon>Gemmataceae</taxon>
        <taxon>Limnoglobus</taxon>
    </lineage>
</organism>
<name>A0A5C1A749_9BACT</name>
<gene>
    <name evidence="1" type="ORF">PX52LOC_00520</name>
</gene>
<evidence type="ECO:0008006" key="3">
    <source>
        <dbReference type="Google" id="ProtNLM"/>
    </source>
</evidence>
<proteinExistence type="predicted"/>
<dbReference type="EMBL" id="CP042425">
    <property type="protein sequence ID" value="QEL13662.1"/>
    <property type="molecule type" value="Genomic_DNA"/>
</dbReference>